<gene>
    <name evidence="2" type="ORF">KIPB_006212</name>
</gene>
<feature type="compositionally biased region" description="Basic and acidic residues" evidence="1">
    <location>
        <begin position="132"/>
        <end position="151"/>
    </location>
</feature>
<feature type="region of interest" description="Disordered" evidence="1">
    <location>
        <begin position="131"/>
        <end position="194"/>
    </location>
</feature>
<feature type="compositionally biased region" description="Basic and acidic residues" evidence="1">
    <location>
        <begin position="575"/>
        <end position="585"/>
    </location>
</feature>
<feature type="region of interest" description="Disordered" evidence="1">
    <location>
        <begin position="233"/>
        <end position="274"/>
    </location>
</feature>
<feature type="compositionally biased region" description="Basic residues" evidence="1">
    <location>
        <begin position="668"/>
        <end position="687"/>
    </location>
</feature>
<feature type="compositionally biased region" description="Acidic residues" evidence="1">
    <location>
        <begin position="703"/>
        <end position="712"/>
    </location>
</feature>
<name>A0A9K3GJ32_9EUKA</name>
<dbReference type="Proteomes" id="UP000265618">
    <property type="component" value="Unassembled WGS sequence"/>
</dbReference>
<protein>
    <submittedName>
        <fullName evidence="2">Uncharacterized protein</fullName>
    </submittedName>
</protein>
<feature type="region of interest" description="Disordered" evidence="1">
    <location>
        <begin position="1"/>
        <end position="31"/>
    </location>
</feature>
<feature type="region of interest" description="Disordered" evidence="1">
    <location>
        <begin position="559"/>
        <end position="585"/>
    </location>
</feature>
<evidence type="ECO:0000256" key="1">
    <source>
        <dbReference type="SAM" id="MobiDB-lite"/>
    </source>
</evidence>
<feature type="compositionally biased region" description="Polar residues" evidence="1">
    <location>
        <begin position="394"/>
        <end position="403"/>
    </location>
</feature>
<feature type="region of interest" description="Disordered" evidence="1">
    <location>
        <begin position="777"/>
        <end position="838"/>
    </location>
</feature>
<comment type="caution">
    <text evidence="2">The sequence shown here is derived from an EMBL/GenBank/DDBJ whole genome shotgun (WGS) entry which is preliminary data.</text>
</comment>
<dbReference type="AlphaFoldDB" id="A0A9K3GJ32"/>
<feature type="compositionally biased region" description="Basic and acidic residues" evidence="1">
    <location>
        <begin position="815"/>
        <end position="835"/>
    </location>
</feature>
<feature type="compositionally biased region" description="Low complexity" evidence="1">
    <location>
        <begin position="372"/>
        <end position="381"/>
    </location>
</feature>
<proteinExistence type="predicted"/>
<evidence type="ECO:0000313" key="2">
    <source>
        <dbReference type="EMBL" id="GIQ84672.1"/>
    </source>
</evidence>
<feature type="non-terminal residue" evidence="2">
    <location>
        <position position="896"/>
    </location>
</feature>
<organism evidence="2 3">
    <name type="scientific">Kipferlia bialata</name>
    <dbReference type="NCBI Taxonomy" id="797122"/>
    <lineage>
        <taxon>Eukaryota</taxon>
        <taxon>Metamonada</taxon>
        <taxon>Carpediemonas-like organisms</taxon>
        <taxon>Kipferlia</taxon>
    </lineage>
</organism>
<feature type="region of interest" description="Disordered" evidence="1">
    <location>
        <begin position="624"/>
        <end position="713"/>
    </location>
</feature>
<feature type="compositionally biased region" description="Low complexity" evidence="1">
    <location>
        <begin position="636"/>
        <end position="654"/>
    </location>
</feature>
<keyword evidence="3" id="KW-1185">Reference proteome</keyword>
<evidence type="ECO:0000313" key="3">
    <source>
        <dbReference type="Proteomes" id="UP000265618"/>
    </source>
</evidence>
<reference evidence="2 3" key="1">
    <citation type="journal article" date="2018" name="PLoS ONE">
        <title>The draft genome of Kipferlia bialata reveals reductive genome evolution in fornicate parasites.</title>
        <authorList>
            <person name="Tanifuji G."/>
            <person name="Takabayashi S."/>
            <person name="Kume K."/>
            <person name="Takagi M."/>
            <person name="Nakayama T."/>
            <person name="Kamikawa R."/>
            <person name="Inagaki Y."/>
            <person name="Hashimoto T."/>
        </authorList>
    </citation>
    <scope>NUCLEOTIDE SEQUENCE [LARGE SCALE GENOMIC DNA]</scope>
    <source>
        <strain evidence="2">NY0173</strain>
    </source>
</reference>
<feature type="region of interest" description="Disordered" evidence="1">
    <location>
        <begin position="360"/>
        <end position="410"/>
    </location>
</feature>
<sequence>ALRNSAEVTLPQAQDAEGEAQSRRGSLCNPHTKSGLSLSLLSVEPVEVRQTMNRDGSAVSLSMPRSPGHAGVDPAQRICAFCAGYIQPREDGRALQLCWRDVSFAVSSLAARREPVPTALGALQVYAKRAAGKAEEREKERERERERETTVRPDSTGALSMRSLSSTHGGRETAYSAYDEGERERDAESDDEDSLQPLPACLACCVLVLAEKRLAATAAVWKKVTGAPAVMEAERQGDLERDRDREAQRQAEEAERERHADRAEEAEREREAAEIQRERERELAMQAKLERAEQQAAEEREAIMAEREAEIDTILAATRHRSTGGIGGASLKLSQHSLGMSQLEGRDKHRESQLIRVGSASRVTPTPASATLRKSSLSLSHSRSRTMGPMGSTGMKSTRTSTHGVYGAPKPSVPVPPAEYLVGDLLNSGSRGAPISLHKFCLFLRQISLSHQPEEGAHTHILGGLEGERGYERERESVKPRWWQLRDNNAVVTLSYTLLGRKESVDISEVCRISGDVSSISLSLPPIPVLSMSVAPVIATQRALVEYLRDNPIVVSLDAVSGGAPLDGEGEGDTEGERGSGEEREEHLTFTLNFCDLLPYADGSLPNVLSPMSVCTVPRSVVVPSTTSKDGERRGSTSSKGARGSSSMSQSRVGATYGVSQTDVSRSVLKKTKKSKKSKKKGAKTKRVRSETHAETVGTEVESGYDEEFDQEAPEREPLYTLYASVGVQPALSMDMPKDTSVTFLARHHATGTSYGAVGIPQGKACLLDAIPTCAEAKPRKKRLSRQSSKALSVAEGETGETAAVEGENAEGEGEGEREAPAAEVPLEKEREREVPPSSDWLRTISAMSHAALDAYVDKARVLRALAGEDARTHNVGIDLDTPFLPVGFGSPTTIL</sequence>
<dbReference type="EMBL" id="BDIP01001569">
    <property type="protein sequence ID" value="GIQ84672.1"/>
    <property type="molecule type" value="Genomic_DNA"/>
</dbReference>
<accession>A0A9K3GJ32</accession>
<feature type="compositionally biased region" description="Low complexity" evidence="1">
    <location>
        <begin position="795"/>
        <end position="807"/>
    </location>
</feature>